<dbReference type="InterPro" id="IPR036879">
    <property type="entry name" value="TF_MADSbox_sf"/>
</dbReference>
<evidence type="ECO:0000313" key="8">
    <source>
        <dbReference type="Proteomes" id="UP000188354"/>
    </source>
</evidence>
<accession>A0A394DBL2</accession>
<comment type="subcellular location">
    <subcellularLocation>
        <location evidence="1">Nucleus</location>
    </subcellularLocation>
</comment>
<dbReference type="InterPro" id="IPR033897">
    <property type="entry name" value="SRF-like_MADS-box"/>
</dbReference>
<dbReference type="Gene3D" id="3.40.1810.10">
    <property type="entry name" value="Transcription factor, MADS-box"/>
    <property type="match status" value="1"/>
</dbReference>
<reference evidence="7 8" key="1">
    <citation type="journal article" date="2017" name="Plant Biotechnol. J.">
        <title>A comprehensive draft genome sequence for lupin (Lupinus angustifolius), an emerging health food: insights into plant-microbe interactions and legume evolution.</title>
        <authorList>
            <person name="Hane J.K."/>
            <person name="Ming Y."/>
            <person name="Kamphuis L.G."/>
            <person name="Nelson M.N."/>
            <person name="Garg G."/>
            <person name="Atkins C.A."/>
            <person name="Bayer P.E."/>
            <person name="Bravo A."/>
            <person name="Bringans S."/>
            <person name="Cannon S."/>
            <person name="Edwards D."/>
            <person name="Foley R."/>
            <person name="Gao L.L."/>
            <person name="Harrison M.J."/>
            <person name="Huang W."/>
            <person name="Hurgobin B."/>
            <person name="Li S."/>
            <person name="Liu C.W."/>
            <person name="McGrath A."/>
            <person name="Morahan G."/>
            <person name="Murray J."/>
            <person name="Weller J."/>
            <person name="Jian J."/>
            <person name="Singh K.B."/>
        </authorList>
    </citation>
    <scope>NUCLEOTIDE SEQUENCE [LARGE SCALE GENOMIC DNA]</scope>
    <source>
        <strain evidence="8">cv. Tanjil</strain>
        <tissue evidence="7">Whole plant</tissue>
    </source>
</reference>
<dbReference type="SUPFAM" id="SSF55455">
    <property type="entry name" value="SRF-like"/>
    <property type="match status" value="1"/>
</dbReference>
<evidence type="ECO:0000313" key="7">
    <source>
        <dbReference type="EMBL" id="OIW20722.1"/>
    </source>
</evidence>
<keyword evidence="2" id="KW-0805">Transcription regulation</keyword>
<evidence type="ECO:0000256" key="3">
    <source>
        <dbReference type="ARBA" id="ARBA00023125"/>
    </source>
</evidence>
<dbReference type="SMART" id="SM00432">
    <property type="entry name" value="MADS"/>
    <property type="match status" value="1"/>
</dbReference>
<dbReference type="GO" id="GO:0000978">
    <property type="term" value="F:RNA polymerase II cis-regulatory region sequence-specific DNA binding"/>
    <property type="evidence" value="ECO:0007669"/>
    <property type="project" value="TreeGrafter"/>
</dbReference>
<dbReference type="PROSITE" id="PS50066">
    <property type="entry name" value="MADS_BOX_2"/>
    <property type="match status" value="1"/>
</dbReference>
<dbReference type="Pfam" id="PF00319">
    <property type="entry name" value="SRF-TF"/>
    <property type="match status" value="1"/>
</dbReference>
<dbReference type="PANTHER" id="PTHR11945">
    <property type="entry name" value="MADS BOX PROTEIN"/>
    <property type="match status" value="1"/>
</dbReference>
<dbReference type="GO" id="GO:0005634">
    <property type="term" value="C:nucleus"/>
    <property type="evidence" value="ECO:0007669"/>
    <property type="project" value="UniProtKB-SubCell"/>
</dbReference>
<dbReference type="InterPro" id="IPR002100">
    <property type="entry name" value="TF_MADSbox"/>
</dbReference>
<dbReference type="EMBL" id="MLAU01014137">
    <property type="protein sequence ID" value="OIW20722.1"/>
    <property type="molecule type" value="Genomic_DNA"/>
</dbReference>
<keyword evidence="5" id="KW-0539">Nucleus</keyword>
<dbReference type="Proteomes" id="UP000188354">
    <property type="component" value="Unassembled WGS sequence"/>
</dbReference>
<keyword evidence="8" id="KW-1185">Reference proteome</keyword>
<keyword evidence="3" id="KW-0238">DNA-binding</keyword>
<evidence type="ECO:0000256" key="4">
    <source>
        <dbReference type="ARBA" id="ARBA00023163"/>
    </source>
</evidence>
<comment type="caution">
    <text evidence="7">The sequence shown here is derived from an EMBL/GenBank/DDBJ whole genome shotgun (WGS) entry which is preliminary data.</text>
</comment>
<dbReference type="CDD" id="cd00266">
    <property type="entry name" value="MADS_SRF_like"/>
    <property type="match status" value="1"/>
</dbReference>
<keyword evidence="4" id="KW-0804">Transcription</keyword>
<dbReference type="STRING" id="3871.A0A394DBL2"/>
<evidence type="ECO:0000256" key="2">
    <source>
        <dbReference type="ARBA" id="ARBA00023015"/>
    </source>
</evidence>
<name>A0A394DBL2_LUPAN</name>
<feature type="domain" description="MADS-box" evidence="6">
    <location>
        <begin position="1"/>
        <end position="50"/>
    </location>
</feature>
<evidence type="ECO:0000256" key="1">
    <source>
        <dbReference type="ARBA" id="ARBA00004123"/>
    </source>
</evidence>
<protein>
    <recommendedName>
        <fullName evidence="6">MADS-box domain-containing protein</fullName>
    </recommendedName>
</protein>
<proteinExistence type="predicted"/>
<dbReference type="AlphaFoldDB" id="A0A394DBL2"/>
<organism evidence="7 8">
    <name type="scientific">Lupinus angustifolius</name>
    <name type="common">Narrow-leaved blue lupine</name>
    <dbReference type="NCBI Taxonomy" id="3871"/>
    <lineage>
        <taxon>Eukaryota</taxon>
        <taxon>Viridiplantae</taxon>
        <taxon>Streptophyta</taxon>
        <taxon>Embryophyta</taxon>
        <taxon>Tracheophyta</taxon>
        <taxon>Spermatophyta</taxon>
        <taxon>Magnoliopsida</taxon>
        <taxon>eudicotyledons</taxon>
        <taxon>Gunneridae</taxon>
        <taxon>Pentapetalae</taxon>
        <taxon>rosids</taxon>
        <taxon>fabids</taxon>
        <taxon>Fabales</taxon>
        <taxon>Fabaceae</taxon>
        <taxon>Papilionoideae</taxon>
        <taxon>50 kb inversion clade</taxon>
        <taxon>genistoids sensu lato</taxon>
        <taxon>core genistoids</taxon>
        <taxon>Genisteae</taxon>
        <taxon>Lupinus</taxon>
    </lineage>
</organism>
<dbReference type="GO" id="GO:0046983">
    <property type="term" value="F:protein dimerization activity"/>
    <property type="evidence" value="ECO:0007669"/>
    <property type="project" value="InterPro"/>
</dbReference>
<evidence type="ECO:0000256" key="5">
    <source>
        <dbReference type="ARBA" id="ARBA00023242"/>
    </source>
</evidence>
<dbReference type="PANTHER" id="PTHR11945:SF387">
    <property type="entry name" value="AGAMOUS-LIKE MADS-BOX PROTEIN AGL80"/>
    <property type="match status" value="1"/>
</dbReference>
<gene>
    <name evidence="7" type="ORF">TanjilG_21650</name>
</gene>
<dbReference type="Gramene" id="OIW20722">
    <property type="protein sequence ID" value="OIW20722"/>
    <property type="gene ID" value="TanjilG_21650"/>
</dbReference>
<sequence length="211" mass="24462">MTRKKVNLEYIISESKRKATYKKRKSCLIKKTNEISTLCGIQACAIVYSDDEPHPEVWPSHFDVQRVLHKFEALPELEKDQKMLDQETFLKKRIIKAREHLMKQRNQNMKKKMDLLMFKCLSSGTIVDNNIDVSCFLWVIDETLKEVELKKTRDQSQSGIHVAENGSKSLSGEKEPVDAHVQLMMPSVDAMLKQDWLMDSVHAVGNEMLHF</sequence>
<dbReference type="GO" id="GO:0000981">
    <property type="term" value="F:DNA-binding transcription factor activity, RNA polymerase II-specific"/>
    <property type="evidence" value="ECO:0007669"/>
    <property type="project" value="InterPro"/>
</dbReference>
<dbReference type="GO" id="GO:0045944">
    <property type="term" value="P:positive regulation of transcription by RNA polymerase II"/>
    <property type="evidence" value="ECO:0007669"/>
    <property type="project" value="InterPro"/>
</dbReference>
<dbReference type="PRINTS" id="PR00404">
    <property type="entry name" value="MADSDOMAIN"/>
</dbReference>
<evidence type="ECO:0000259" key="6">
    <source>
        <dbReference type="PROSITE" id="PS50066"/>
    </source>
</evidence>
<dbReference type="FunFam" id="3.40.1810.10:FF:000018">
    <property type="entry name" value="agamous-like MADS-box protein AGL80"/>
    <property type="match status" value="1"/>
</dbReference>